<feature type="repeat" description="ANK" evidence="2">
    <location>
        <begin position="885"/>
        <end position="917"/>
    </location>
</feature>
<dbReference type="Gene3D" id="3.40.50.300">
    <property type="entry name" value="P-loop containing nucleotide triphosphate hydrolases"/>
    <property type="match status" value="1"/>
</dbReference>
<feature type="repeat" description="ANK" evidence="2">
    <location>
        <begin position="759"/>
        <end position="788"/>
    </location>
</feature>
<dbReference type="Pfam" id="PF22939">
    <property type="entry name" value="WHD_GPIID"/>
    <property type="match status" value="1"/>
</dbReference>
<dbReference type="InterPro" id="IPR054471">
    <property type="entry name" value="GPIID_WHD"/>
</dbReference>
<evidence type="ECO:0000259" key="5">
    <source>
        <dbReference type="Pfam" id="PF24883"/>
    </source>
</evidence>
<dbReference type="PROSITE" id="PS50297">
    <property type="entry name" value="ANK_REP_REGION"/>
    <property type="match status" value="8"/>
</dbReference>
<dbReference type="Proteomes" id="UP000037696">
    <property type="component" value="Unassembled WGS sequence"/>
</dbReference>
<dbReference type="AlphaFoldDB" id="A0A0M9WDW0"/>
<feature type="repeat" description="ANK" evidence="2">
    <location>
        <begin position="792"/>
        <end position="821"/>
    </location>
</feature>
<feature type="repeat" description="ANK" evidence="2">
    <location>
        <begin position="987"/>
        <end position="1019"/>
    </location>
</feature>
<feature type="domain" description="Azaphilone pigments biosynthesis cluster protein L N-terminal" evidence="3">
    <location>
        <begin position="2"/>
        <end position="166"/>
    </location>
</feature>
<feature type="repeat" description="ANK" evidence="2">
    <location>
        <begin position="922"/>
        <end position="951"/>
    </location>
</feature>
<dbReference type="Pfam" id="PF12796">
    <property type="entry name" value="Ank_2"/>
    <property type="match status" value="3"/>
</dbReference>
<dbReference type="PANTHER" id="PTHR10039:SF16">
    <property type="entry name" value="GPI INOSITOL-DEACYLASE"/>
    <property type="match status" value="1"/>
</dbReference>
<dbReference type="PROSITE" id="PS50088">
    <property type="entry name" value="ANK_REPEAT"/>
    <property type="match status" value="8"/>
</dbReference>
<feature type="domain" description="GPI inositol-deacylase winged helix" evidence="4">
    <location>
        <begin position="461"/>
        <end position="561"/>
    </location>
</feature>
<dbReference type="OrthoDB" id="4772757at2759"/>
<dbReference type="SUPFAM" id="SSF48403">
    <property type="entry name" value="Ankyrin repeat"/>
    <property type="match status" value="1"/>
</dbReference>
<dbReference type="EMBL" id="LHQQ01000150">
    <property type="protein sequence ID" value="KOS40843.1"/>
    <property type="molecule type" value="Genomic_DNA"/>
</dbReference>
<evidence type="ECO:0000313" key="6">
    <source>
        <dbReference type="EMBL" id="KOS40843.1"/>
    </source>
</evidence>
<evidence type="ECO:0000259" key="3">
    <source>
        <dbReference type="Pfam" id="PF17111"/>
    </source>
</evidence>
<dbReference type="InterPro" id="IPR031348">
    <property type="entry name" value="PigL_N"/>
</dbReference>
<name>A0A0M9WDW0_9EURO</name>
<dbReference type="InterPro" id="IPR027417">
    <property type="entry name" value="P-loop_NTPase"/>
</dbReference>
<dbReference type="STRING" id="229535.A0A0M9WDW0"/>
<organism evidence="6 7">
    <name type="scientific">Penicillium nordicum</name>
    <dbReference type="NCBI Taxonomy" id="229535"/>
    <lineage>
        <taxon>Eukaryota</taxon>
        <taxon>Fungi</taxon>
        <taxon>Dikarya</taxon>
        <taxon>Ascomycota</taxon>
        <taxon>Pezizomycotina</taxon>
        <taxon>Eurotiomycetes</taxon>
        <taxon>Eurotiomycetidae</taxon>
        <taxon>Eurotiales</taxon>
        <taxon>Aspergillaceae</taxon>
        <taxon>Penicillium</taxon>
    </lineage>
</organism>
<comment type="caution">
    <text evidence="6">The sequence shown here is derived from an EMBL/GenBank/DDBJ whole genome shotgun (WGS) entry which is preliminary data.</text>
</comment>
<dbReference type="Pfam" id="PF17111">
    <property type="entry name" value="PigL_N"/>
    <property type="match status" value="1"/>
</dbReference>
<protein>
    <submittedName>
        <fullName evidence="6">Uncharacterized protein</fullName>
    </submittedName>
</protein>
<accession>A0A0M9WDW0</accession>
<dbReference type="PANTHER" id="PTHR10039">
    <property type="entry name" value="AMELOGENIN"/>
    <property type="match status" value="1"/>
</dbReference>
<evidence type="ECO:0000313" key="7">
    <source>
        <dbReference type="Proteomes" id="UP000037696"/>
    </source>
</evidence>
<dbReference type="InterPro" id="IPR056884">
    <property type="entry name" value="NPHP3-like_N"/>
</dbReference>
<gene>
    <name evidence="6" type="ORF">ACN38_g8291</name>
</gene>
<evidence type="ECO:0000259" key="4">
    <source>
        <dbReference type="Pfam" id="PF22939"/>
    </source>
</evidence>
<feature type="repeat" description="ANK" evidence="2">
    <location>
        <begin position="851"/>
        <end position="883"/>
    </location>
</feature>
<dbReference type="InterPro" id="IPR036770">
    <property type="entry name" value="Ankyrin_rpt-contain_sf"/>
</dbReference>
<feature type="repeat" description="ANK" evidence="2">
    <location>
        <begin position="953"/>
        <end position="985"/>
    </location>
</feature>
<dbReference type="SMART" id="SM00248">
    <property type="entry name" value="ANK"/>
    <property type="match status" value="10"/>
</dbReference>
<dbReference type="Gene3D" id="1.25.40.20">
    <property type="entry name" value="Ankyrin repeat-containing domain"/>
    <property type="match status" value="3"/>
</dbReference>
<evidence type="ECO:0000256" key="1">
    <source>
        <dbReference type="ARBA" id="ARBA00022737"/>
    </source>
</evidence>
<dbReference type="Pfam" id="PF24883">
    <property type="entry name" value="NPHP3_N"/>
    <property type="match status" value="1"/>
</dbReference>
<keyword evidence="7" id="KW-1185">Reference proteome</keyword>
<keyword evidence="2" id="KW-0040">ANK repeat</keyword>
<proteinExistence type="predicted"/>
<dbReference type="InterPro" id="IPR002110">
    <property type="entry name" value="Ankyrin_rpt"/>
</dbReference>
<feature type="repeat" description="ANK" evidence="2">
    <location>
        <begin position="1021"/>
        <end position="1053"/>
    </location>
</feature>
<dbReference type="SUPFAM" id="SSF52540">
    <property type="entry name" value="P-loop containing nucleoside triphosphate hydrolases"/>
    <property type="match status" value="1"/>
</dbReference>
<keyword evidence="1" id="KW-0677">Repeat</keyword>
<dbReference type="Pfam" id="PF00023">
    <property type="entry name" value="Ank"/>
    <property type="match status" value="1"/>
</dbReference>
<evidence type="ECO:0000256" key="2">
    <source>
        <dbReference type="PROSITE-ProRule" id="PRU00023"/>
    </source>
</evidence>
<feature type="domain" description="Nephrocystin 3-like N-terminal" evidence="5">
    <location>
        <begin position="199"/>
        <end position="362"/>
    </location>
</feature>
<sequence>MADPLSIASGVAGLLSLGVQVTKSLVDFYSAYKDQTPALAKITLNLENLLGILQSLDSARQNGHPETDALLQEIDKAAVGCREIIEELGDECQKFQKDTALSLKDRIQVAGRRATYPFRKSTLQKLEEDIGEIRENLSLALNVLQVRNQTGLEDGISELKIIVERTNTMHISATIRGWLMAPDATLNHNAACEKRHSTTGLWLVNGQKFQNWLVERNSFLWINGFAGCGKSVLCSTAIERTFRERQHRPSVGIGFFYFSFTDESKKDASGMLRALLLQLSAQLEGGEKDLQELHKSYMSGSPPVDALLNSLRQTVSKFSDTYILLDALDESPRYDKREGVLGAVKKILQWDLPTLHLLVTSRNEIDIRNALETPFCQDIPMRNPETDTDIQNFISYQLSNDPKLQQWKMRHEEIEEKLTSKAQGVFRYVECQLLALKRVRIRNQLDKCLRSLPRDLDETYERMLCNIDEEDIEEARLVLTLLCVSNKPLTVKELTGALAIDVKASEWQLDREGRSFTQDDLLDIFLGLIELAVIEDEDSGKATTIARIAHFSVQEYLESDRIFQQGAAKFRIQKEQAHIEMAQLCLVYLLDPTLSNGELDVGKLEIFPFARFAADHWFFFYNNSGKRELNIEGLILRLFEDQRGSFLTWVRLRDVDYSEEEPEINEREDIESPLYHAALLGLEHILRVLIASLGEETKINTAINNQAGLYGNALQAACSLKTNTHGLGKQFYEIVHGEMVQVLLYHGADVNFQGGFFGTALQAASYEGHEKVAQILLDHGADVNFQGGCFGSALQAASHKGHEKVVQILLDHGADVNFQGGLFGPALQAALDLYNSNVALMLLNHGADLDRDDTTLQTASYAGDENLVQALLDHGADINASKGGGDITALQAASYQGHENLVQTLLDQGADVNAPGCDPYGTALQAASSEGHENLVQTLLDHGADVNAPGSERFGTALQVASFGGYENLVQTLLDHGADVNAPGYETFGTALHAASSEGYWHVVQILLDHGADVNQRPKGDHDSALQAASRGGHEKVVQILLDNGAEHDQLPNYYLNRE</sequence>
<reference evidence="6 7" key="1">
    <citation type="submission" date="2015-08" db="EMBL/GenBank/DDBJ databases">
        <title>Genome sequencing of Penicillium nordicum.</title>
        <authorList>
            <person name="Nguyen H.D."/>
            <person name="Seifert K.A."/>
        </authorList>
    </citation>
    <scope>NUCLEOTIDE SEQUENCE [LARGE SCALE GENOMIC DNA]</scope>
    <source>
        <strain evidence="6 7">DAOMC 185683</strain>
    </source>
</reference>